<feature type="transmembrane region" description="Helical" evidence="10">
    <location>
        <begin position="309"/>
        <end position="326"/>
    </location>
</feature>
<dbReference type="Gene3D" id="2.60.120.260">
    <property type="entry name" value="Galactose-binding domain-like"/>
    <property type="match status" value="1"/>
</dbReference>
<dbReference type="PROSITE" id="PS50110">
    <property type="entry name" value="RESPONSE_REGULATORY"/>
    <property type="match status" value="1"/>
</dbReference>
<dbReference type="CDD" id="cd17574">
    <property type="entry name" value="REC_OmpR"/>
    <property type="match status" value="1"/>
</dbReference>
<dbReference type="InterPro" id="IPR008979">
    <property type="entry name" value="Galactose-bd-like_sf"/>
</dbReference>
<organism evidence="13 14">
    <name type="scientific">Paenibacillus phytohabitans</name>
    <dbReference type="NCBI Taxonomy" id="2654978"/>
    <lineage>
        <taxon>Bacteria</taxon>
        <taxon>Bacillati</taxon>
        <taxon>Bacillota</taxon>
        <taxon>Bacilli</taxon>
        <taxon>Bacillales</taxon>
        <taxon>Paenibacillaceae</taxon>
        <taxon>Paenibacillus</taxon>
    </lineage>
</organism>
<feature type="domain" description="Response regulatory" evidence="12">
    <location>
        <begin position="706"/>
        <end position="824"/>
    </location>
</feature>
<feature type="transmembrane region" description="Helical" evidence="10">
    <location>
        <begin position="243"/>
        <end position="261"/>
    </location>
</feature>
<feature type="transmembrane region" description="Helical" evidence="10">
    <location>
        <begin position="215"/>
        <end position="238"/>
    </location>
</feature>
<evidence type="ECO:0000259" key="11">
    <source>
        <dbReference type="PROSITE" id="PS50109"/>
    </source>
</evidence>
<accession>A0ABX1YER5</accession>
<evidence type="ECO:0000256" key="9">
    <source>
        <dbReference type="PROSITE-ProRule" id="PRU00169"/>
    </source>
</evidence>
<dbReference type="SUPFAM" id="SSF55874">
    <property type="entry name" value="ATPase domain of HSP90 chaperone/DNA topoisomerase II/histidine kinase"/>
    <property type="match status" value="2"/>
</dbReference>
<dbReference type="InterPro" id="IPR036890">
    <property type="entry name" value="HATPase_C_sf"/>
</dbReference>
<dbReference type="SMART" id="SM00388">
    <property type="entry name" value="HisKA"/>
    <property type="match status" value="1"/>
</dbReference>
<dbReference type="Gene3D" id="3.40.50.2300">
    <property type="match status" value="1"/>
</dbReference>
<dbReference type="InterPro" id="IPR010559">
    <property type="entry name" value="Sig_transdc_His_kin_internal"/>
</dbReference>
<sequence>MRTMTAKLPYPLKMATALIFFLILLLGCRWIWSVVNDTPDHPQASAGILDMRGWDFEQSHSIPLQGDWEFYPGQLLARAGFGGQKSGHIQVPGNWASSLEASPNPSFGYGTYRLRILVDPAPAGAYGFWIERILSSSEVEINGQIAAVFGEVAAEAALYQPVTRSYTATYKGEPADEIELIVRVANYSHPDLGGIVKNIRFGSQHAIDKERSLSIALQLVTLMILLLHILYAGILYLFNRNEAALPVFILLLAALSVSIASDHDSLWLQWLPLNDSWALKIKLLAYLFSPFLMLLLIRHLTDIQDRQKTIHWFAAVLGMFTVFVLLGPPLRLYYYFEGIYLFLYLVPFIWFFHTTGKLILRKYKHSLYLLFTASAVISSLVWGLIHLISKDSGIYYPLDLIAALIGFSSFWFKKYFQNAKDNAELYRKLSESDKRKDEFLANTAHELRTPLHGIINLAQSVFNSEPAGEHTLQSRSNMEQLILISRRMSHIVNNLLDLSRLRDHRFDLHPGPMSIHSAAAGVADMAQYLMKDKPVSLSVEIPADLPLAWADEKRVVQILFNLLRGALAFTDNGSISITAESLDDALLVSVSYTGCGIAAAELDRNYTAYEYVNEDTGGIGLGLNISRQLVELHGGFFELSSIPGEASSFSFTLPAATGDSLEAAPDTIFAAGNDTALISIAATDQRDSGDVEFGLRSSLLAQQKLNILAVDDDPVNLKVLADILSSGQFQVTMAGSGSETLDLLTNSEVEWDLLIADVMMPHMSGYELTRRVRQRYSHSELPILLLTARNQIEDIYAGFTAGANDYVAKPVHAAELQYRVWSLASLKRSVHERLKLEAAYLQAQIRPQFIFNTLNAITALSVIDIDQMHDLSEAFTTYLRISFDTVNSGQWVKLGDELELIRAYLHVENAILKEPVSIRWEVEADLTLSIPPLILQPFVENAVNHGFTGHNRNKELHVRIVNQPGSILVQIRDNGTGMEESLVRELLNPNRHSNRGAGISNTNRRLLQRYGRGLTITSVPGEGTEVSFEIPQ</sequence>
<dbReference type="Pfam" id="PF02518">
    <property type="entry name" value="HATPase_c"/>
    <property type="match status" value="2"/>
</dbReference>
<keyword evidence="10" id="KW-1133">Transmembrane helix</keyword>
<feature type="domain" description="Histidine kinase" evidence="11">
    <location>
        <begin position="442"/>
        <end position="657"/>
    </location>
</feature>
<feature type="transmembrane region" description="Helical" evidence="10">
    <location>
        <begin position="332"/>
        <end position="355"/>
    </location>
</feature>
<dbReference type="InterPro" id="IPR011006">
    <property type="entry name" value="CheY-like_superfamily"/>
</dbReference>
<keyword evidence="3 9" id="KW-0597">Phosphoprotein</keyword>
<dbReference type="SMART" id="SM00448">
    <property type="entry name" value="REC"/>
    <property type="match status" value="1"/>
</dbReference>
<gene>
    <name evidence="13" type="ORF">GC101_11420</name>
</gene>
<keyword evidence="4" id="KW-0808">Transferase</keyword>
<dbReference type="Pfam" id="PF00512">
    <property type="entry name" value="HisKA"/>
    <property type="match status" value="1"/>
</dbReference>
<evidence type="ECO:0000256" key="7">
    <source>
        <dbReference type="ARBA" id="ARBA00022840"/>
    </source>
</evidence>
<evidence type="ECO:0000313" key="13">
    <source>
        <dbReference type="EMBL" id="NOU79487.1"/>
    </source>
</evidence>
<keyword evidence="7" id="KW-0067">ATP-binding</keyword>
<dbReference type="CDD" id="cd00082">
    <property type="entry name" value="HisKA"/>
    <property type="match status" value="1"/>
</dbReference>
<dbReference type="InterPro" id="IPR011623">
    <property type="entry name" value="7TMR_DISM_rcpt_extracell_dom1"/>
</dbReference>
<dbReference type="SUPFAM" id="SSF47384">
    <property type="entry name" value="Homodimeric domain of signal transducing histidine kinase"/>
    <property type="match status" value="1"/>
</dbReference>
<dbReference type="Proteomes" id="UP000596857">
    <property type="component" value="Unassembled WGS sequence"/>
</dbReference>
<evidence type="ECO:0000256" key="1">
    <source>
        <dbReference type="ARBA" id="ARBA00000085"/>
    </source>
</evidence>
<feature type="domain" description="Histidine kinase" evidence="11">
    <location>
        <begin position="934"/>
        <end position="1032"/>
    </location>
</feature>
<dbReference type="Pfam" id="PF07695">
    <property type="entry name" value="7TMR-DISM_7TM"/>
    <property type="match status" value="1"/>
</dbReference>
<dbReference type="PRINTS" id="PR00344">
    <property type="entry name" value="BCTRLSENSOR"/>
</dbReference>
<evidence type="ECO:0000313" key="14">
    <source>
        <dbReference type="Proteomes" id="UP000596857"/>
    </source>
</evidence>
<evidence type="ECO:0000256" key="8">
    <source>
        <dbReference type="ARBA" id="ARBA00023012"/>
    </source>
</evidence>
<keyword evidence="8" id="KW-0902">Two-component regulatory system</keyword>
<dbReference type="EC" id="2.7.13.3" evidence="2"/>
<comment type="caution">
    <text evidence="13">The sequence shown here is derived from an EMBL/GenBank/DDBJ whole genome shotgun (WGS) entry which is preliminary data.</text>
</comment>
<dbReference type="PANTHER" id="PTHR43547">
    <property type="entry name" value="TWO-COMPONENT HISTIDINE KINASE"/>
    <property type="match status" value="1"/>
</dbReference>
<dbReference type="Gene3D" id="3.30.565.10">
    <property type="entry name" value="Histidine kinase-like ATPase, C-terminal domain"/>
    <property type="match status" value="2"/>
</dbReference>
<evidence type="ECO:0000256" key="5">
    <source>
        <dbReference type="ARBA" id="ARBA00022741"/>
    </source>
</evidence>
<dbReference type="InterPro" id="IPR004358">
    <property type="entry name" value="Sig_transdc_His_kin-like_C"/>
</dbReference>
<feature type="modified residue" description="4-aspartylphosphate" evidence="9">
    <location>
        <position position="757"/>
    </location>
</feature>
<dbReference type="Gene3D" id="1.10.287.130">
    <property type="match status" value="1"/>
</dbReference>
<dbReference type="PANTHER" id="PTHR43547:SF2">
    <property type="entry name" value="HYBRID SIGNAL TRANSDUCTION HISTIDINE KINASE C"/>
    <property type="match status" value="1"/>
</dbReference>
<feature type="transmembrane region" description="Helical" evidence="10">
    <location>
        <begin position="367"/>
        <end position="388"/>
    </location>
</feature>
<name>A0ABX1YER5_9BACL</name>
<keyword evidence="10" id="KW-0812">Transmembrane</keyword>
<dbReference type="Pfam" id="PF00072">
    <property type="entry name" value="Response_reg"/>
    <property type="match status" value="1"/>
</dbReference>
<keyword evidence="10" id="KW-0472">Membrane</keyword>
<evidence type="ECO:0000256" key="2">
    <source>
        <dbReference type="ARBA" id="ARBA00012438"/>
    </source>
</evidence>
<dbReference type="Pfam" id="PF06580">
    <property type="entry name" value="His_kinase"/>
    <property type="match status" value="1"/>
</dbReference>
<dbReference type="InterPro" id="IPR036097">
    <property type="entry name" value="HisK_dim/P_sf"/>
</dbReference>
<dbReference type="InterPro" id="IPR005467">
    <property type="entry name" value="His_kinase_dom"/>
</dbReference>
<dbReference type="SMART" id="SM00387">
    <property type="entry name" value="HATPase_c"/>
    <property type="match status" value="2"/>
</dbReference>
<dbReference type="PROSITE" id="PS51257">
    <property type="entry name" value="PROKAR_LIPOPROTEIN"/>
    <property type="match status" value="1"/>
</dbReference>
<keyword evidence="14" id="KW-1185">Reference proteome</keyword>
<evidence type="ECO:0000256" key="10">
    <source>
        <dbReference type="SAM" id="Phobius"/>
    </source>
</evidence>
<reference evidence="13 14" key="1">
    <citation type="submission" date="2019-10" db="EMBL/GenBank/DDBJ databases">
        <title>Description of Paenibacillus terricola sp. nov.</title>
        <authorList>
            <person name="Carlier A."/>
            <person name="Qi S."/>
        </authorList>
    </citation>
    <scope>NUCLEOTIDE SEQUENCE [LARGE SCALE GENOMIC DNA]</scope>
    <source>
        <strain evidence="13 14">LMG 31459</strain>
    </source>
</reference>
<keyword evidence="6" id="KW-0418">Kinase</keyword>
<dbReference type="InterPro" id="IPR003661">
    <property type="entry name" value="HisK_dim/P_dom"/>
</dbReference>
<evidence type="ECO:0000256" key="3">
    <source>
        <dbReference type="ARBA" id="ARBA00022553"/>
    </source>
</evidence>
<evidence type="ECO:0000256" key="6">
    <source>
        <dbReference type="ARBA" id="ARBA00022777"/>
    </source>
</evidence>
<feature type="transmembrane region" description="Helical" evidence="10">
    <location>
        <begin position="281"/>
        <end position="297"/>
    </location>
</feature>
<dbReference type="SUPFAM" id="SSF52172">
    <property type="entry name" value="CheY-like"/>
    <property type="match status" value="1"/>
</dbReference>
<evidence type="ECO:0000259" key="12">
    <source>
        <dbReference type="PROSITE" id="PS50110"/>
    </source>
</evidence>
<proteinExistence type="predicted"/>
<evidence type="ECO:0000256" key="4">
    <source>
        <dbReference type="ARBA" id="ARBA00022679"/>
    </source>
</evidence>
<dbReference type="InterPro" id="IPR003594">
    <property type="entry name" value="HATPase_dom"/>
</dbReference>
<protein>
    <recommendedName>
        <fullName evidence="2">histidine kinase</fullName>
        <ecNumber evidence="2">2.7.13.3</ecNumber>
    </recommendedName>
</protein>
<keyword evidence="5" id="KW-0547">Nucleotide-binding</keyword>
<dbReference type="InterPro" id="IPR001789">
    <property type="entry name" value="Sig_transdc_resp-reg_receiver"/>
</dbReference>
<dbReference type="PROSITE" id="PS50109">
    <property type="entry name" value="HIS_KIN"/>
    <property type="match status" value="2"/>
</dbReference>
<dbReference type="EMBL" id="WHOB01000027">
    <property type="protein sequence ID" value="NOU79487.1"/>
    <property type="molecule type" value="Genomic_DNA"/>
</dbReference>
<dbReference type="SUPFAM" id="SSF49785">
    <property type="entry name" value="Galactose-binding domain-like"/>
    <property type="match status" value="1"/>
</dbReference>
<comment type="catalytic activity">
    <reaction evidence="1">
        <text>ATP + protein L-histidine = ADP + protein N-phospho-L-histidine.</text>
        <dbReference type="EC" id="2.7.13.3"/>
    </reaction>
</comment>